<feature type="region of interest" description="Disordered" evidence="2">
    <location>
        <begin position="634"/>
        <end position="681"/>
    </location>
</feature>
<accession>A0A8B7NC92</accession>
<dbReference type="Pfam" id="PF00135">
    <property type="entry name" value="COesterase"/>
    <property type="match status" value="1"/>
</dbReference>
<evidence type="ECO:0000256" key="1">
    <source>
        <dbReference type="ARBA" id="ARBA00023180"/>
    </source>
</evidence>
<feature type="signal peptide" evidence="3">
    <location>
        <begin position="1"/>
        <end position="29"/>
    </location>
</feature>
<gene>
    <name evidence="6" type="primary">LOC108668490</name>
</gene>
<dbReference type="InterPro" id="IPR002018">
    <property type="entry name" value="CarbesteraseB"/>
</dbReference>
<dbReference type="OMA" id="KERCELW"/>
<keyword evidence="3" id="KW-0732">Signal</keyword>
<feature type="chain" id="PRO_5038058264" evidence="3">
    <location>
        <begin position="30"/>
        <end position="681"/>
    </location>
</feature>
<sequence>MSKNFLKFTSKSRTAVIVLLISLAIHINCEELIEETGIATETPDIPPFDPTLVTVAQGQIRGYKESASNGKEFYSFRGIPYAKPPVEDLRFEPPQDAEGWQGVLVAEKDPPACPQLDMMAMLAEGRINYIGDEDCLFLNVFSPMPNENDSSLLPVMVFIHGGGYICGRASEYQPYALMSKDIVLVVIQYRLSTLGFLSTEDDVAPGNMGILDQTAALSWVQRNAPSFKGNPLQITIFGESAGGASVHLQMLSHASLGLFHRAIIQSGTAISSWAVAPNHREVAYHMAKLLDCGTSSNIEPKMKCTRDENNPFLYESCLVDQLPSSAVLKCLKAAPAQTLVELYAAFEKIGSFPFLMAPRVHENLLMEDPLQLVKEHRSKKIDIMLGVTKDEGSIWAKMIFLDEALRSKLKSQFSKAAPVQLDLGEGDVAPLNLTVQLFDRYVGNAEFELESLDDLTALLGDRLMWYPSDSLAHYLASDPGSPHRGKKLFVYEFAYLSKTRENSLFDSVIKNRYVNHGDDLIYLFSGPSDHPWLGQELKSAEDLAMRDLMVDLWTNFAITGNPTPDGHPAEWRPYTPDAPHVFIIDERPAMDESDPKKELREFWRQLPLKINLVLFPESVSNSTEVAIEKYATPTATETEQVVESNEEKTYAYTSSDEKLEDKDDELKKMDDKNAGKARDEL</sequence>
<dbReference type="Gene3D" id="3.40.50.1820">
    <property type="entry name" value="alpha/beta hydrolase"/>
    <property type="match status" value="1"/>
</dbReference>
<dbReference type="SUPFAM" id="SSF53474">
    <property type="entry name" value="alpha/beta-Hydrolases"/>
    <property type="match status" value="1"/>
</dbReference>
<dbReference type="InterPro" id="IPR019819">
    <property type="entry name" value="Carboxylesterase_B_CS"/>
</dbReference>
<evidence type="ECO:0000313" key="6">
    <source>
        <dbReference type="RefSeq" id="XP_018011218.2"/>
    </source>
</evidence>
<feature type="domain" description="Carboxylesterase type B" evidence="4">
    <location>
        <begin position="50"/>
        <end position="598"/>
    </location>
</feature>
<dbReference type="KEGG" id="hazt:108668490"/>
<dbReference type="PROSITE" id="PS00941">
    <property type="entry name" value="CARBOXYLESTERASE_B_2"/>
    <property type="match status" value="1"/>
</dbReference>
<keyword evidence="5" id="KW-1185">Reference proteome</keyword>
<keyword evidence="1" id="KW-0325">Glycoprotein</keyword>
<dbReference type="RefSeq" id="XP_018011218.2">
    <property type="nucleotide sequence ID" value="XM_018155729.2"/>
</dbReference>
<evidence type="ECO:0000256" key="3">
    <source>
        <dbReference type="SAM" id="SignalP"/>
    </source>
</evidence>
<dbReference type="AlphaFoldDB" id="A0A8B7NC92"/>
<name>A0A8B7NC92_HYAAZ</name>
<dbReference type="Proteomes" id="UP000694843">
    <property type="component" value="Unplaced"/>
</dbReference>
<proteinExistence type="predicted"/>
<protein>
    <submittedName>
        <fullName evidence="6">Esterase E4-like isoform X1</fullName>
    </submittedName>
</protein>
<dbReference type="InterPro" id="IPR029058">
    <property type="entry name" value="AB_hydrolase_fold"/>
</dbReference>
<feature type="compositionally biased region" description="Polar residues" evidence="2">
    <location>
        <begin position="634"/>
        <end position="643"/>
    </location>
</feature>
<evidence type="ECO:0000256" key="2">
    <source>
        <dbReference type="SAM" id="MobiDB-lite"/>
    </source>
</evidence>
<reference evidence="6" key="1">
    <citation type="submission" date="2025-08" db="UniProtKB">
        <authorList>
            <consortium name="RefSeq"/>
        </authorList>
    </citation>
    <scope>IDENTIFICATION</scope>
    <source>
        <tissue evidence="6">Whole organism</tissue>
    </source>
</reference>
<dbReference type="GeneID" id="108668490"/>
<dbReference type="InterPro" id="IPR050309">
    <property type="entry name" value="Type-B_Carboxylest/Lipase"/>
</dbReference>
<organism evidence="5 6">
    <name type="scientific">Hyalella azteca</name>
    <name type="common">Amphipod</name>
    <dbReference type="NCBI Taxonomy" id="294128"/>
    <lineage>
        <taxon>Eukaryota</taxon>
        <taxon>Metazoa</taxon>
        <taxon>Ecdysozoa</taxon>
        <taxon>Arthropoda</taxon>
        <taxon>Crustacea</taxon>
        <taxon>Multicrustacea</taxon>
        <taxon>Malacostraca</taxon>
        <taxon>Eumalacostraca</taxon>
        <taxon>Peracarida</taxon>
        <taxon>Amphipoda</taxon>
        <taxon>Senticaudata</taxon>
        <taxon>Talitrida</taxon>
        <taxon>Talitroidea</taxon>
        <taxon>Hyalellidae</taxon>
        <taxon>Hyalella</taxon>
    </lineage>
</organism>
<evidence type="ECO:0000313" key="5">
    <source>
        <dbReference type="Proteomes" id="UP000694843"/>
    </source>
</evidence>
<dbReference type="PANTHER" id="PTHR11559">
    <property type="entry name" value="CARBOXYLESTERASE"/>
    <property type="match status" value="1"/>
</dbReference>
<feature type="compositionally biased region" description="Basic and acidic residues" evidence="2">
    <location>
        <begin position="645"/>
        <end position="681"/>
    </location>
</feature>
<evidence type="ECO:0000259" key="4">
    <source>
        <dbReference type="Pfam" id="PF00135"/>
    </source>
</evidence>